<dbReference type="InterPro" id="IPR027417">
    <property type="entry name" value="P-loop_NTPase"/>
</dbReference>
<dbReference type="SUPFAM" id="SSF52540">
    <property type="entry name" value="P-loop containing nucleoside triphosphate hydrolases"/>
    <property type="match status" value="1"/>
</dbReference>
<keyword evidence="6" id="KW-0067">ATP-binding</keyword>
<evidence type="ECO:0000256" key="2">
    <source>
        <dbReference type="ARBA" id="ARBA00023125"/>
    </source>
</evidence>
<keyword evidence="6" id="KW-0347">Helicase</keyword>
<dbReference type="InterPro" id="IPR011545">
    <property type="entry name" value="DEAD/DEAH_box_helicase_dom"/>
</dbReference>
<proteinExistence type="inferred from homology"/>
<dbReference type="PANTHER" id="PTHR13710:SF153">
    <property type="entry name" value="RECQ-LIKE DNA HELICASE BLM"/>
    <property type="match status" value="1"/>
</dbReference>
<keyword evidence="4" id="KW-0539">Nucleus</keyword>
<protein>
    <submittedName>
        <fullName evidence="6">Werner syndrome ATP-dependent helicase-like protein</fullName>
    </submittedName>
</protein>
<dbReference type="PANTHER" id="PTHR13710">
    <property type="entry name" value="DNA HELICASE RECQ FAMILY MEMBER"/>
    <property type="match status" value="1"/>
</dbReference>
<dbReference type="HOGENOM" id="CLU_1564402_0_0_1"/>
<dbReference type="EMBL" id="JH815675">
    <property type="protein sequence ID" value="EKC29942.1"/>
    <property type="molecule type" value="Genomic_DNA"/>
</dbReference>
<keyword evidence="2" id="KW-0238">DNA-binding</keyword>
<dbReference type="GO" id="GO:0005524">
    <property type="term" value="F:ATP binding"/>
    <property type="evidence" value="ECO:0007669"/>
    <property type="project" value="InterPro"/>
</dbReference>
<dbReference type="GO" id="GO:0000724">
    <property type="term" value="P:double-strand break repair via homologous recombination"/>
    <property type="evidence" value="ECO:0007669"/>
    <property type="project" value="TreeGrafter"/>
</dbReference>
<dbReference type="AlphaFoldDB" id="K1Q0H4"/>
<name>K1Q0H4_MAGGI</name>
<reference evidence="6" key="1">
    <citation type="journal article" date="2012" name="Nature">
        <title>The oyster genome reveals stress adaptation and complexity of shell formation.</title>
        <authorList>
            <person name="Zhang G."/>
            <person name="Fang X."/>
            <person name="Guo X."/>
            <person name="Li L."/>
            <person name="Luo R."/>
            <person name="Xu F."/>
            <person name="Yang P."/>
            <person name="Zhang L."/>
            <person name="Wang X."/>
            <person name="Qi H."/>
            <person name="Xiong Z."/>
            <person name="Que H."/>
            <person name="Xie Y."/>
            <person name="Holland P.W."/>
            <person name="Paps J."/>
            <person name="Zhu Y."/>
            <person name="Wu F."/>
            <person name="Chen Y."/>
            <person name="Wang J."/>
            <person name="Peng C."/>
            <person name="Meng J."/>
            <person name="Yang L."/>
            <person name="Liu J."/>
            <person name="Wen B."/>
            <person name="Zhang N."/>
            <person name="Huang Z."/>
            <person name="Zhu Q."/>
            <person name="Feng Y."/>
            <person name="Mount A."/>
            <person name="Hedgecock D."/>
            <person name="Xu Z."/>
            <person name="Liu Y."/>
            <person name="Domazet-Loso T."/>
            <person name="Du Y."/>
            <person name="Sun X."/>
            <person name="Zhang S."/>
            <person name="Liu B."/>
            <person name="Cheng P."/>
            <person name="Jiang X."/>
            <person name="Li J."/>
            <person name="Fan D."/>
            <person name="Wang W."/>
            <person name="Fu W."/>
            <person name="Wang T."/>
            <person name="Wang B."/>
            <person name="Zhang J."/>
            <person name="Peng Z."/>
            <person name="Li Y."/>
            <person name="Li N."/>
            <person name="Wang J."/>
            <person name="Chen M."/>
            <person name="He Y."/>
            <person name="Tan F."/>
            <person name="Song X."/>
            <person name="Zheng Q."/>
            <person name="Huang R."/>
            <person name="Yang H."/>
            <person name="Du X."/>
            <person name="Chen L."/>
            <person name="Yang M."/>
            <person name="Gaffney P.M."/>
            <person name="Wang S."/>
            <person name="Luo L."/>
            <person name="She Z."/>
            <person name="Ming Y."/>
            <person name="Huang W."/>
            <person name="Zhang S."/>
            <person name="Huang B."/>
            <person name="Zhang Y."/>
            <person name="Qu T."/>
            <person name="Ni P."/>
            <person name="Miao G."/>
            <person name="Wang J."/>
            <person name="Wang Q."/>
            <person name="Steinberg C.E."/>
            <person name="Wang H."/>
            <person name="Li N."/>
            <person name="Qian L."/>
            <person name="Zhang G."/>
            <person name="Li Y."/>
            <person name="Yang H."/>
            <person name="Liu X."/>
            <person name="Wang J."/>
            <person name="Yin Y."/>
            <person name="Wang J."/>
        </authorList>
    </citation>
    <scope>NUCLEOTIDE SEQUENCE [LARGE SCALE GENOMIC DNA]</scope>
    <source>
        <strain evidence="6">05x7-T-G4-1.051#20</strain>
    </source>
</reference>
<accession>K1Q0H4</accession>
<dbReference type="GO" id="GO:0005634">
    <property type="term" value="C:nucleus"/>
    <property type="evidence" value="ECO:0007669"/>
    <property type="project" value="TreeGrafter"/>
</dbReference>
<sequence length="190" mass="21424">MEAKLKDIVAAYDPDIKLRKEQEQALLFLMKEKGDLLVNLPVGFGKSLIYHLLPQALATHRISPVVIVVSPLNIIHKDQMEDLKKHGISACRLNICSKVEETTDDEDMGSFELDSTGVDLDNVIHGRYSVLLCHPEALLNTKKGYSLLIDPAFKKNVVGVVIDECHIIEKWYAIHFTINTCNVQYRLDPT</sequence>
<gene>
    <name evidence="6" type="ORF">CGI_10001243</name>
</gene>
<organism evidence="6">
    <name type="scientific">Magallana gigas</name>
    <name type="common">Pacific oyster</name>
    <name type="synonym">Crassostrea gigas</name>
    <dbReference type="NCBI Taxonomy" id="29159"/>
    <lineage>
        <taxon>Eukaryota</taxon>
        <taxon>Metazoa</taxon>
        <taxon>Spiralia</taxon>
        <taxon>Lophotrochozoa</taxon>
        <taxon>Mollusca</taxon>
        <taxon>Bivalvia</taxon>
        <taxon>Autobranchia</taxon>
        <taxon>Pteriomorphia</taxon>
        <taxon>Ostreida</taxon>
        <taxon>Ostreoidea</taxon>
        <taxon>Ostreidae</taxon>
        <taxon>Magallana</taxon>
    </lineage>
</organism>
<evidence type="ECO:0000256" key="4">
    <source>
        <dbReference type="ARBA" id="ARBA00023242"/>
    </source>
</evidence>
<dbReference type="Pfam" id="PF00270">
    <property type="entry name" value="DEAD"/>
    <property type="match status" value="1"/>
</dbReference>
<evidence type="ECO:0000259" key="5">
    <source>
        <dbReference type="Pfam" id="PF00270"/>
    </source>
</evidence>
<dbReference type="Gene3D" id="3.40.50.300">
    <property type="entry name" value="P-loop containing nucleotide triphosphate hydrolases"/>
    <property type="match status" value="1"/>
</dbReference>
<evidence type="ECO:0000256" key="1">
    <source>
        <dbReference type="ARBA" id="ARBA00005446"/>
    </source>
</evidence>
<evidence type="ECO:0000313" key="6">
    <source>
        <dbReference type="EMBL" id="EKC29942.1"/>
    </source>
</evidence>
<dbReference type="InParanoid" id="K1Q0H4"/>
<comment type="similarity">
    <text evidence="1">Belongs to the helicase family. RecQ subfamily.</text>
</comment>
<dbReference type="GO" id="GO:0043138">
    <property type="term" value="F:3'-5' DNA helicase activity"/>
    <property type="evidence" value="ECO:0007669"/>
    <property type="project" value="TreeGrafter"/>
</dbReference>
<evidence type="ECO:0000256" key="3">
    <source>
        <dbReference type="ARBA" id="ARBA00023235"/>
    </source>
</evidence>
<dbReference type="GO" id="GO:0005737">
    <property type="term" value="C:cytoplasm"/>
    <property type="evidence" value="ECO:0007669"/>
    <property type="project" value="TreeGrafter"/>
</dbReference>
<dbReference type="GO" id="GO:0005694">
    <property type="term" value="C:chromosome"/>
    <property type="evidence" value="ECO:0007669"/>
    <property type="project" value="TreeGrafter"/>
</dbReference>
<dbReference type="GO" id="GO:0009378">
    <property type="term" value="F:four-way junction helicase activity"/>
    <property type="evidence" value="ECO:0007669"/>
    <property type="project" value="TreeGrafter"/>
</dbReference>
<feature type="domain" description="DEAD/DEAH-box helicase" evidence="5">
    <location>
        <begin position="20"/>
        <end position="171"/>
    </location>
</feature>
<dbReference type="GO" id="GO:0003677">
    <property type="term" value="F:DNA binding"/>
    <property type="evidence" value="ECO:0007669"/>
    <property type="project" value="UniProtKB-KW"/>
</dbReference>
<keyword evidence="6" id="KW-0378">Hydrolase</keyword>
<keyword evidence="6" id="KW-0547">Nucleotide-binding</keyword>
<keyword evidence="3" id="KW-0413">Isomerase</keyword>